<gene>
    <name evidence="2" type="ORF">CRU91_03815</name>
</gene>
<sequence length="398" mass="47029">MILENFDETNYFEDKDEIKDDEVLEIPKEIRRLNIETHDYPIEVLVKKIQDKDIILRPHYQRDFIWDRTKCSLLIESILLNIPLPPVYLAEEEDGSLSVIDGLQRLHTFLDYFENKFSLTKMEGEGLVELNKLTYSGLQKDFPKAKRILNKGNIRTITISKDSDPDIKYDIFERLNSGSVKLNDQEIRNCIFHGKLNDAIMGTYNLEEQIYNNNGLRHNKVIQQSMNLTEAHPRYLDAEVVIRILAMMKYHNNLQTKYKNSMKLLINDYMKEHKNSSDHDIDLIKTEFENTMNKVFSVFEDKTFKRYSDTDVEKTLNRSIMDCIVVTFKDRKIEDLITKKFDIVKLMDEMLNDKNNKYIGRITSSSFRDLVTKWTSSKNVLKDRLELWDLNFNSLMDS</sequence>
<dbReference type="EMBL" id="PDKB01000005">
    <property type="protein sequence ID" value="RBQ29468.1"/>
    <property type="molecule type" value="Genomic_DNA"/>
</dbReference>
<dbReference type="PANTHER" id="PTHR39639:SF1">
    <property type="entry name" value="DUF262 DOMAIN-CONTAINING PROTEIN"/>
    <property type="match status" value="1"/>
</dbReference>
<dbReference type="Proteomes" id="UP000252669">
    <property type="component" value="Unassembled WGS sequence"/>
</dbReference>
<dbReference type="PANTHER" id="PTHR39639">
    <property type="entry name" value="CHROMOSOME 16, WHOLE GENOME SHOTGUN SEQUENCE"/>
    <property type="match status" value="1"/>
</dbReference>
<proteinExistence type="predicted"/>
<evidence type="ECO:0000313" key="3">
    <source>
        <dbReference type="Proteomes" id="UP000252669"/>
    </source>
</evidence>
<reference evidence="2 3" key="1">
    <citation type="submission" date="2017-10" db="EMBL/GenBank/DDBJ databases">
        <title>Genomics of the genus Arcobacter.</title>
        <authorList>
            <person name="Perez-Cataluna A."/>
            <person name="Figueras M.J."/>
        </authorList>
    </citation>
    <scope>NUCLEOTIDE SEQUENCE [LARGE SCALE GENOMIC DNA]</scope>
    <source>
        <strain evidence="2 3">CECT 9230</strain>
    </source>
</reference>
<evidence type="ECO:0000313" key="2">
    <source>
        <dbReference type="EMBL" id="RBQ29468.1"/>
    </source>
</evidence>
<evidence type="ECO:0000259" key="1">
    <source>
        <dbReference type="Pfam" id="PF03235"/>
    </source>
</evidence>
<protein>
    <recommendedName>
        <fullName evidence="1">GmrSD restriction endonucleases N-terminal domain-containing protein</fullName>
    </recommendedName>
</protein>
<feature type="domain" description="GmrSD restriction endonucleases N-terminal" evidence="1">
    <location>
        <begin position="44"/>
        <end position="192"/>
    </location>
</feature>
<comment type="caution">
    <text evidence="2">The sequence shown here is derived from an EMBL/GenBank/DDBJ whole genome shotgun (WGS) entry which is preliminary data.</text>
</comment>
<keyword evidence="3" id="KW-1185">Reference proteome</keyword>
<name>A0A366MT69_9BACT</name>
<dbReference type="OrthoDB" id="9787127at2"/>
<dbReference type="Pfam" id="PF03235">
    <property type="entry name" value="GmrSD_N"/>
    <property type="match status" value="1"/>
</dbReference>
<dbReference type="InterPro" id="IPR004919">
    <property type="entry name" value="GmrSD_N"/>
</dbReference>
<organism evidence="2 3">
    <name type="scientific">Aliarcobacter vitoriensis</name>
    <dbReference type="NCBI Taxonomy" id="2011099"/>
    <lineage>
        <taxon>Bacteria</taxon>
        <taxon>Pseudomonadati</taxon>
        <taxon>Campylobacterota</taxon>
        <taxon>Epsilonproteobacteria</taxon>
        <taxon>Campylobacterales</taxon>
        <taxon>Arcobacteraceae</taxon>
        <taxon>Aliarcobacter</taxon>
    </lineage>
</organism>
<accession>A0A366MT69</accession>
<dbReference type="AlphaFoldDB" id="A0A366MT69"/>